<sequence length="287" mass="30797">MTPTLRACLWMIGAIFSFTSMAIAGRQVSFALDTFEIMTYRSLLGIAIVCSIAYATGTWRQINTQQLGLHAVRNLSHFIGQNLWFFALTMIPLAQVFALEFTTPIWVLLLSPLVLGERLTRVGLIAALIGFIGVLIVTRPGSAPISAGLIAGALCAIGFAFSAILTRRLTRTQTITCILFYLTVMQAVFGLICAGYDGDIALPTAATLPWLVVIGCAGLFGHFCLTTALSLAPASIVMPIDFARLPTVAILGALIYGEQLDPFIFLGAALIFGGNYLNITKGQSRRA</sequence>
<dbReference type="Pfam" id="PF00892">
    <property type="entry name" value="EamA"/>
    <property type="match status" value="2"/>
</dbReference>
<evidence type="ECO:0000256" key="3">
    <source>
        <dbReference type="ARBA" id="ARBA00022692"/>
    </source>
</evidence>
<feature type="transmembrane region" description="Helical" evidence="6">
    <location>
        <begin position="145"/>
        <end position="166"/>
    </location>
</feature>
<dbReference type="InterPro" id="IPR037185">
    <property type="entry name" value="EmrE-like"/>
</dbReference>
<keyword evidence="4 6" id="KW-1133">Transmembrane helix</keyword>
<feature type="transmembrane region" description="Helical" evidence="6">
    <location>
        <begin position="40"/>
        <end position="59"/>
    </location>
</feature>
<name>A0A1I4CF16_9RHOB</name>
<dbReference type="EMBL" id="FOTF01000002">
    <property type="protein sequence ID" value="SFK79363.1"/>
    <property type="molecule type" value="Genomic_DNA"/>
</dbReference>
<keyword evidence="9" id="KW-1185">Reference proteome</keyword>
<feature type="transmembrane region" description="Helical" evidence="6">
    <location>
        <begin position="236"/>
        <end position="256"/>
    </location>
</feature>
<feature type="domain" description="EamA" evidence="7">
    <location>
        <begin position="147"/>
        <end position="278"/>
    </location>
</feature>
<feature type="domain" description="EamA" evidence="7">
    <location>
        <begin position="6"/>
        <end position="138"/>
    </location>
</feature>
<evidence type="ECO:0000256" key="5">
    <source>
        <dbReference type="ARBA" id="ARBA00023136"/>
    </source>
</evidence>
<dbReference type="RefSeq" id="WP_090184905.1">
    <property type="nucleotide sequence ID" value="NZ_FOTF01000002.1"/>
</dbReference>
<evidence type="ECO:0000259" key="7">
    <source>
        <dbReference type="Pfam" id="PF00892"/>
    </source>
</evidence>
<dbReference type="OrthoDB" id="9810329at2"/>
<proteinExistence type="inferred from homology"/>
<evidence type="ECO:0000256" key="4">
    <source>
        <dbReference type="ARBA" id="ARBA00022989"/>
    </source>
</evidence>
<evidence type="ECO:0000313" key="8">
    <source>
        <dbReference type="EMBL" id="SFK79363.1"/>
    </source>
</evidence>
<reference evidence="8 9" key="1">
    <citation type="submission" date="2016-10" db="EMBL/GenBank/DDBJ databases">
        <authorList>
            <person name="de Groot N.N."/>
        </authorList>
    </citation>
    <scope>NUCLEOTIDE SEQUENCE [LARGE SCALE GENOMIC DNA]</scope>
    <source>
        <strain evidence="8 9">DSM 16199</strain>
    </source>
</reference>
<dbReference type="InterPro" id="IPR000620">
    <property type="entry name" value="EamA_dom"/>
</dbReference>
<dbReference type="SUPFAM" id="SSF103481">
    <property type="entry name" value="Multidrug resistance efflux transporter EmrE"/>
    <property type="match status" value="2"/>
</dbReference>
<dbReference type="AlphaFoldDB" id="A0A1I4CF16"/>
<evidence type="ECO:0000256" key="2">
    <source>
        <dbReference type="ARBA" id="ARBA00009853"/>
    </source>
</evidence>
<evidence type="ECO:0000256" key="6">
    <source>
        <dbReference type="SAM" id="Phobius"/>
    </source>
</evidence>
<keyword evidence="3 6" id="KW-0812">Transmembrane</keyword>
<comment type="similarity">
    <text evidence="2">Belongs to the drug/metabolite transporter (DMT) superfamily. 10 TMS drug/metabolite exporter (DME) (TC 2.A.7.3) family.</text>
</comment>
<dbReference type="PANTHER" id="PTHR22911:SF6">
    <property type="entry name" value="SOLUTE CARRIER FAMILY 35 MEMBER G1"/>
    <property type="match status" value="1"/>
</dbReference>
<dbReference type="GO" id="GO:0016020">
    <property type="term" value="C:membrane"/>
    <property type="evidence" value="ECO:0007669"/>
    <property type="project" value="UniProtKB-SubCell"/>
</dbReference>
<protein>
    <submittedName>
        <fullName evidence="8">EamA domain-containing membrane protein RarD</fullName>
    </submittedName>
</protein>
<gene>
    <name evidence="8" type="ORF">SAMN04488004_102108</name>
</gene>
<comment type="subcellular location">
    <subcellularLocation>
        <location evidence="1">Membrane</location>
        <topology evidence="1">Multi-pass membrane protein</topology>
    </subcellularLocation>
</comment>
<feature type="transmembrane region" description="Helical" evidence="6">
    <location>
        <begin position="122"/>
        <end position="139"/>
    </location>
</feature>
<dbReference type="Gene3D" id="1.10.3730.20">
    <property type="match status" value="2"/>
</dbReference>
<feature type="transmembrane region" description="Helical" evidence="6">
    <location>
        <begin position="97"/>
        <end position="115"/>
    </location>
</feature>
<feature type="transmembrane region" description="Helical" evidence="6">
    <location>
        <begin position="262"/>
        <end position="279"/>
    </location>
</feature>
<dbReference type="STRING" id="195913.SAMN04488004_102108"/>
<dbReference type="PANTHER" id="PTHR22911">
    <property type="entry name" value="ACYL-MALONYL CONDENSING ENZYME-RELATED"/>
    <property type="match status" value="1"/>
</dbReference>
<evidence type="ECO:0000256" key="1">
    <source>
        <dbReference type="ARBA" id="ARBA00004141"/>
    </source>
</evidence>
<feature type="transmembrane region" description="Helical" evidence="6">
    <location>
        <begin position="208"/>
        <end position="229"/>
    </location>
</feature>
<keyword evidence="5 6" id="KW-0472">Membrane</keyword>
<evidence type="ECO:0000313" key="9">
    <source>
        <dbReference type="Proteomes" id="UP000199550"/>
    </source>
</evidence>
<organism evidence="8 9">
    <name type="scientific">Loktanella salsilacus</name>
    <dbReference type="NCBI Taxonomy" id="195913"/>
    <lineage>
        <taxon>Bacteria</taxon>
        <taxon>Pseudomonadati</taxon>
        <taxon>Pseudomonadota</taxon>
        <taxon>Alphaproteobacteria</taxon>
        <taxon>Rhodobacterales</taxon>
        <taxon>Roseobacteraceae</taxon>
        <taxon>Loktanella</taxon>
    </lineage>
</organism>
<feature type="transmembrane region" description="Helical" evidence="6">
    <location>
        <begin position="178"/>
        <end position="196"/>
    </location>
</feature>
<accession>A0A1I4CF16</accession>
<dbReference type="Proteomes" id="UP000199550">
    <property type="component" value="Unassembled WGS sequence"/>
</dbReference>